<dbReference type="AlphaFoldDB" id="A0A0S7XQS3"/>
<gene>
    <name evidence="8" type="ORF">AMK68_00380</name>
</gene>
<dbReference type="Proteomes" id="UP000052020">
    <property type="component" value="Unassembled WGS sequence"/>
</dbReference>
<feature type="transmembrane region" description="Helical" evidence="7">
    <location>
        <begin position="136"/>
        <end position="155"/>
    </location>
</feature>
<dbReference type="EMBL" id="LIZY01000004">
    <property type="protein sequence ID" value="KPJ64853.1"/>
    <property type="molecule type" value="Genomic_DNA"/>
</dbReference>
<feature type="transmembrane region" description="Helical" evidence="7">
    <location>
        <begin position="167"/>
        <end position="187"/>
    </location>
</feature>
<reference evidence="8 9" key="1">
    <citation type="journal article" date="2015" name="Microbiome">
        <title>Genomic resolution of linkages in carbon, nitrogen, and sulfur cycling among widespread estuary sediment bacteria.</title>
        <authorList>
            <person name="Baker B.J."/>
            <person name="Lazar C.S."/>
            <person name="Teske A.P."/>
            <person name="Dick G.J."/>
        </authorList>
    </citation>
    <scope>NUCLEOTIDE SEQUENCE [LARGE SCALE GENOMIC DNA]</scope>
    <source>
        <strain evidence="8">DG_56</strain>
    </source>
</reference>
<feature type="transmembrane region" description="Helical" evidence="7">
    <location>
        <begin position="403"/>
        <end position="425"/>
    </location>
</feature>
<feature type="region of interest" description="Disordered" evidence="6">
    <location>
        <begin position="1"/>
        <end position="25"/>
    </location>
</feature>
<dbReference type="PANTHER" id="PTHR30250:SF11">
    <property type="entry name" value="O-ANTIGEN TRANSPORTER-RELATED"/>
    <property type="match status" value="1"/>
</dbReference>
<keyword evidence="2" id="KW-1003">Cell membrane</keyword>
<proteinExistence type="predicted"/>
<dbReference type="PANTHER" id="PTHR30250">
    <property type="entry name" value="PST FAMILY PREDICTED COLANIC ACID TRANSPORTER"/>
    <property type="match status" value="1"/>
</dbReference>
<keyword evidence="5 7" id="KW-0472">Membrane</keyword>
<accession>A0A0S7XQS3</accession>
<comment type="caution">
    <text evidence="8">The sequence shown here is derived from an EMBL/GenBank/DDBJ whole genome shotgun (WGS) entry which is preliminary data.</text>
</comment>
<feature type="transmembrane region" description="Helical" evidence="7">
    <location>
        <begin position="193"/>
        <end position="215"/>
    </location>
</feature>
<feature type="transmembrane region" description="Helical" evidence="7">
    <location>
        <begin position="345"/>
        <end position="365"/>
    </location>
</feature>
<evidence type="ECO:0000256" key="3">
    <source>
        <dbReference type="ARBA" id="ARBA00022692"/>
    </source>
</evidence>
<evidence type="ECO:0000256" key="6">
    <source>
        <dbReference type="SAM" id="MobiDB-lite"/>
    </source>
</evidence>
<evidence type="ECO:0000256" key="7">
    <source>
        <dbReference type="SAM" id="Phobius"/>
    </source>
</evidence>
<feature type="transmembrane region" description="Helical" evidence="7">
    <location>
        <begin position="62"/>
        <end position="87"/>
    </location>
</feature>
<comment type="subcellular location">
    <subcellularLocation>
        <location evidence="1">Cell membrane</location>
        <topology evidence="1">Multi-pass membrane protein</topology>
    </subcellularLocation>
</comment>
<keyword evidence="4 7" id="KW-1133">Transmembrane helix</keyword>
<feature type="transmembrane region" description="Helical" evidence="7">
    <location>
        <begin position="316"/>
        <end position="339"/>
    </location>
</feature>
<keyword evidence="3 7" id="KW-0812">Transmembrane</keyword>
<evidence type="ECO:0000256" key="4">
    <source>
        <dbReference type="ARBA" id="ARBA00022989"/>
    </source>
</evidence>
<organism evidence="8 9">
    <name type="scientific">candidate division KD3-62 bacterium DG_56</name>
    <dbReference type="NCBI Taxonomy" id="1704032"/>
    <lineage>
        <taxon>Bacteria</taxon>
        <taxon>candidate division KD3-62</taxon>
    </lineage>
</organism>
<dbReference type="GO" id="GO:0005886">
    <property type="term" value="C:plasma membrane"/>
    <property type="evidence" value="ECO:0007669"/>
    <property type="project" value="UniProtKB-SubCell"/>
</dbReference>
<evidence type="ECO:0000256" key="2">
    <source>
        <dbReference type="ARBA" id="ARBA00022475"/>
    </source>
</evidence>
<dbReference type="InterPro" id="IPR050833">
    <property type="entry name" value="Poly_Biosynth_Transport"/>
</dbReference>
<sequence>MTPQSADLGSRALGPDTGEESPPQTFSRQVSLTFGGEMTRQVLVFGGGVLVARLLGPEGKGIVVVTGLLLLLLGLVGSLGVEAANVYLTGRRDYAVKDLIANSVLIALIASPPLMIATLVALPLLQQTALRGVPAAYVWLVTLALPAVLFQKYLYQILWGQQRFRTAIAILVAQSVFDLTLLAILVVGFRLGVVGAVIPLAVRPFTNGVLCARALRQPIRTYLPRLRGEVFRRALHYGVRAQAGGLVQFVNYRLDLLLVSALLSPARAGIYSVSVAVSELLWLLPNAMGRVLFPRTAGSDPEVANRFTPLVCRMTVLLSCVSAVVLAAVARFLIPAFYGARFADAVLPLLVLLPGAVMFSLTRVIGPDLMGRGKPQYNSYAAALAAVVTVVLDVVLIPRMGITGAALASTVAYGLGAVATLLWFLRFSGVRMGEVILPRYGDLRSVRLRRAIKRES</sequence>
<feature type="transmembrane region" description="Helical" evidence="7">
    <location>
        <begin position="377"/>
        <end position="397"/>
    </location>
</feature>
<evidence type="ECO:0000256" key="5">
    <source>
        <dbReference type="ARBA" id="ARBA00023136"/>
    </source>
</evidence>
<evidence type="ECO:0000313" key="8">
    <source>
        <dbReference type="EMBL" id="KPJ64853.1"/>
    </source>
</evidence>
<name>A0A0S7XQS3_9BACT</name>
<dbReference type="Pfam" id="PF13440">
    <property type="entry name" value="Polysacc_synt_3"/>
    <property type="match status" value="1"/>
</dbReference>
<evidence type="ECO:0000256" key="1">
    <source>
        <dbReference type="ARBA" id="ARBA00004651"/>
    </source>
</evidence>
<feature type="transmembrane region" description="Helical" evidence="7">
    <location>
        <begin position="99"/>
        <end position="124"/>
    </location>
</feature>
<evidence type="ECO:0000313" key="9">
    <source>
        <dbReference type="Proteomes" id="UP000052020"/>
    </source>
</evidence>
<protein>
    <submittedName>
        <fullName evidence="8">Uncharacterized protein</fullName>
    </submittedName>
</protein>